<dbReference type="GO" id="GO:0098655">
    <property type="term" value="P:monoatomic cation transmembrane transport"/>
    <property type="evidence" value="ECO:0007669"/>
    <property type="project" value="UniProtKB-ARBA"/>
</dbReference>
<gene>
    <name evidence="10" type="ORF">AAHA92_02421</name>
</gene>
<keyword evidence="9" id="KW-0732">Signal</keyword>
<keyword evidence="7 8" id="KW-0472">Membrane</keyword>
<organism evidence="10 11">
    <name type="scientific">Salvia divinorum</name>
    <name type="common">Maria pastora</name>
    <name type="synonym">Diviner's sage</name>
    <dbReference type="NCBI Taxonomy" id="28513"/>
    <lineage>
        <taxon>Eukaryota</taxon>
        <taxon>Viridiplantae</taxon>
        <taxon>Streptophyta</taxon>
        <taxon>Embryophyta</taxon>
        <taxon>Tracheophyta</taxon>
        <taxon>Spermatophyta</taxon>
        <taxon>Magnoliopsida</taxon>
        <taxon>eudicotyledons</taxon>
        <taxon>Gunneridae</taxon>
        <taxon>Pentapetalae</taxon>
        <taxon>asterids</taxon>
        <taxon>lamiids</taxon>
        <taxon>Lamiales</taxon>
        <taxon>Lamiaceae</taxon>
        <taxon>Nepetoideae</taxon>
        <taxon>Mentheae</taxon>
        <taxon>Salviinae</taxon>
        <taxon>Salvia</taxon>
        <taxon>Salvia subgen. Calosphace</taxon>
    </lineage>
</organism>
<evidence type="ECO:0000256" key="1">
    <source>
        <dbReference type="ARBA" id="ARBA00004141"/>
    </source>
</evidence>
<evidence type="ECO:0000313" key="11">
    <source>
        <dbReference type="Proteomes" id="UP001567538"/>
    </source>
</evidence>
<dbReference type="Pfam" id="PF02535">
    <property type="entry name" value="Zip"/>
    <property type="match status" value="1"/>
</dbReference>
<comment type="similarity">
    <text evidence="2 8">Belongs to the ZIP transporter (TC 2.A.5) family.</text>
</comment>
<keyword evidence="3 8" id="KW-0813">Transport</keyword>
<proteinExistence type="inferred from homology"/>
<feature type="transmembrane region" description="Helical" evidence="8">
    <location>
        <begin position="36"/>
        <end position="60"/>
    </location>
</feature>
<evidence type="ECO:0000256" key="5">
    <source>
        <dbReference type="ARBA" id="ARBA00022989"/>
    </source>
</evidence>
<comment type="subcellular location">
    <subcellularLocation>
        <location evidence="1 8">Membrane</location>
        <topology evidence="1 8">Multi-pass membrane protein</topology>
    </subcellularLocation>
</comment>
<dbReference type="EMBL" id="JBEAFC010000002">
    <property type="protein sequence ID" value="KAL1566873.1"/>
    <property type="molecule type" value="Genomic_DNA"/>
</dbReference>
<dbReference type="AlphaFoldDB" id="A0ABD1IH56"/>
<evidence type="ECO:0000313" key="10">
    <source>
        <dbReference type="EMBL" id="KAL1566873.1"/>
    </source>
</evidence>
<feature type="transmembrane region" description="Helical" evidence="8">
    <location>
        <begin position="259"/>
        <end position="279"/>
    </location>
</feature>
<evidence type="ECO:0000256" key="6">
    <source>
        <dbReference type="ARBA" id="ARBA00023065"/>
    </source>
</evidence>
<dbReference type="Proteomes" id="UP001567538">
    <property type="component" value="Unassembled WGS sequence"/>
</dbReference>
<dbReference type="NCBIfam" id="TIGR00820">
    <property type="entry name" value="zip"/>
    <property type="match status" value="1"/>
</dbReference>
<dbReference type="GO" id="GO:0098662">
    <property type="term" value="P:inorganic cation transmembrane transport"/>
    <property type="evidence" value="ECO:0007669"/>
    <property type="project" value="UniProtKB-ARBA"/>
</dbReference>
<evidence type="ECO:0000256" key="7">
    <source>
        <dbReference type="ARBA" id="ARBA00023136"/>
    </source>
</evidence>
<keyword evidence="4 8" id="KW-0812">Transmembrane</keyword>
<dbReference type="InterPro" id="IPR004698">
    <property type="entry name" value="Zn/Fe_permease_fun/pln"/>
</dbReference>
<evidence type="ECO:0000256" key="8">
    <source>
        <dbReference type="RuleBase" id="RU362088"/>
    </source>
</evidence>
<keyword evidence="11" id="KW-1185">Reference proteome</keyword>
<accession>A0ABD1IH56</accession>
<keyword evidence="6 8" id="KW-0406">Ion transport</keyword>
<comment type="caution">
    <text evidence="10">The sequence shown here is derived from an EMBL/GenBank/DDBJ whole genome shotgun (WGS) entry which is preliminary data.</text>
</comment>
<name>A0ABD1IH56_SALDI</name>
<dbReference type="PANTHER" id="PTHR11040">
    <property type="entry name" value="ZINC/IRON TRANSPORTER"/>
    <property type="match status" value="1"/>
</dbReference>
<dbReference type="GO" id="GO:0016020">
    <property type="term" value="C:membrane"/>
    <property type="evidence" value="ECO:0007669"/>
    <property type="project" value="UniProtKB-SubCell"/>
</dbReference>
<protein>
    <submittedName>
        <fullName evidence="10">Zinc transporter 1-like</fullName>
    </submittedName>
</protein>
<evidence type="ECO:0000256" key="4">
    <source>
        <dbReference type="ARBA" id="ARBA00022692"/>
    </source>
</evidence>
<reference evidence="10 11" key="1">
    <citation type="submission" date="2024-06" db="EMBL/GenBank/DDBJ databases">
        <title>A chromosome level genome sequence of Diviner's sage (Salvia divinorum).</title>
        <authorList>
            <person name="Ford S.A."/>
            <person name="Ro D.-K."/>
            <person name="Ness R.W."/>
            <person name="Phillips M.A."/>
        </authorList>
    </citation>
    <scope>NUCLEOTIDE SEQUENCE [LARGE SCALE GENOMIC DNA]</scope>
    <source>
        <strain evidence="10">SAF-2024a</strain>
        <tissue evidence="10">Leaf</tissue>
    </source>
</reference>
<comment type="caution">
    <text evidence="8">Lacks conserved residue(s) required for the propagation of feature annotation.</text>
</comment>
<evidence type="ECO:0000256" key="3">
    <source>
        <dbReference type="ARBA" id="ARBA00022448"/>
    </source>
</evidence>
<sequence>MVSAHKIIFLIAVSAAAAAAEDRTEAEAQGNKSEALKLKLVAIASILTAGGLGVSFPLLGRKLAVLRPENDIFLMVKAFAGGVVLATGFVHILPDAFRSLTSPKFPFSGFIAMAAAIATLMVDTVATAFYGNAHSSKDEEAASDADPASGANGITPSDILRQRIISQVLEVGMVVHSVVIGISLGAARSSATIKPLLIALCFHQFFEGMGLGGCISQARFKWVKTTVMTVFFSVTAPVGIGIGIGISSVGVTVEGVFESASAGILIYMALVDLLAADFMSPRMHSNVKLQLGAHISLLLGAGSMSFLAMWT</sequence>
<keyword evidence="5 8" id="KW-1133">Transmembrane helix</keyword>
<dbReference type="GO" id="GO:0000041">
    <property type="term" value="P:transition metal ion transport"/>
    <property type="evidence" value="ECO:0007669"/>
    <property type="project" value="UniProtKB-ARBA"/>
</dbReference>
<feature type="transmembrane region" description="Helical" evidence="8">
    <location>
        <begin position="72"/>
        <end position="93"/>
    </location>
</feature>
<feature type="transmembrane region" description="Helical" evidence="8">
    <location>
        <begin position="291"/>
        <end position="310"/>
    </location>
</feature>
<feature type="transmembrane region" description="Helical" evidence="8">
    <location>
        <begin position="105"/>
        <end position="130"/>
    </location>
</feature>
<feature type="signal peptide" evidence="9">
    <location>
        <begin position="1"/>
        <end position="20"/>
    </location>
</feature>
<feature type="chain" id="PRO_5044787828" evidence="9">
    <location>
        <begin position="21"/>
        <end position="311"/>
    </location>
</feature>
<feature type="transmembrane region" description="Helical" evidence="8">
    <location>
        <begin position="227"/>
        <end position="253"/>
    </location>
</feature>
<dbReference type="PANTHER" id="PTHR11040:SF181">
    <property type="entry name" value="ZINC TRANSPORTER 1"/>
    <property type="match status" value="1"/>
</dbReference>
<dbReference type="InterPro" id="IPR003689">
    <property type="entry name" value="ZIP"/>
</dbReference>
<evidence type="ECO:0000256" key="9">
    <source>
        <dbReference type="SAM" id="SignalP"/>
    </source>
</evidence>
<evidence type="ECO:0000256" key="2">
    <source>
        <dbReference type="ARBA" id="ARBA00006939"/>
    </source>
</evidence>